<name>A0ABP8HB88_9SPHI</name>
<evidence type="ECO:0000313" key="2">
    <source>
        <dbReference type="Proteomes" id="UP001500582"/>
    </source>
</evidence>
<reference evidence="2" key="1">
    <citation type="journal article" date="2019" name="Int. J. Syst. Evol. Microbiol.">
        <title>The Global Catalogue of Microorganisms (GCM) 10K type strain sequencing project: providing services to taxonomists for standard genome sequencing and annotation.</title>
        <authorList>
            <consortium name="The Broad Institute Genomics Platform"/>
            <consortium name="The Broad Institute Genome Sequencing Center for Infectious Disease"/>
            <person name="Wu L."/>
            <person name="Ma J."/>
        </authorList>
    </citation>
    <scope>NUCLEOTIDE SEQUENCE [LARGE SCALE GENOMIC DNA]</scope>
    <source>
        <strain evidence="2">JCM 17705</strain>
    </source>
</reference>
<protein>
    <submittedName>
        <fullName evidence="1">Uncharacterized protein</fullName>
    </submittedName>
</protein>
<evidence type="ECO:0000313" key="1">
    <source>
        <dbReference type="EMBL" id="GAA4336736.1"/>
    </source>
</evidence>
<accession>A0ABP8HB88</accession>
<dbReference type="EMBL" id="BAABFT010000017">
    <property type="protein sequence ID" value="GAA4336736.1"/>
    <property type="molecule type" value="Genomic_DNA"/>
</dbReference>
<gene>
    <name evidence="1" type="ORF">GCM10023149_45820</name>
</gene>
<keyword evidence="2" id="KW-1185">Reference proteome</keyword>
<proteinExistence type="predicted"/>
<sequence length="162" mass="18238">MIEERRLQPIGVTKSVLKRLTNNFRKRVLYLHKNSDSPMAHDLKNDSSSIWFSKADIEKLFDANRVDDNGGLRIYFGVHDKDVMQTEFDDKLMVVLVATRFDAHSGKQVDQLYDNDKHELVEPIALAPKMMTVAATGSKQKLEAGTGLDHGKICPPAQCPLT</sequence>
<dbReference type="Proteomes" id="UP001500582">
    <property type="component" value="Unassembled WGS sequence"/>
</dbReference>
<comment type="caution">
    <text evidence="1">The sequence shown here is derived from an EMBL/GenBank/DDBJ whole genome shotgun (WGS) entry which is preliminary data.</text>
</comment>
<dbReference type="RefSeq" id="WP_345213525.1">
    <property type="nucleotide sequence ID" value="NZ_BAABFT010000017.1"/>
</dbReference>
<organism evidence="1 2">
    <name type="scientific">Mucilaginibacter gynuensis</name>
    <dbReference type="NCBI Taxonomy" id="1302236"/>
    <lineage>
        <taxon>Bacteria</taxon>
        <taxon>Pseudomonadati</taxon>
        <taxon>Bacteroidota</taxon>
        <taxon>Sphingobacteriia</taxon>
        <taxon>Sphingobacteriales</taxon>
        <taxon>Sphingobacteriaceae</taxon>
        <taxon>Mucilaginibacter</taxon>
    </lineage>
</organism>